<evidence type="ECO:0000256" key="3">
    <source>
        <dbReference type="ARBA" id="ARBA00023163"/>
    </source>
</evidence>
<feature type="non-terminal residue" evidence="5">
    <location>
        <position position="146"/>
    </location>
</feature>
<proteinExistence type="predicted"/>
<dbReference type="PANTHER" id="PTHR47504">
    <property type="entry name" value="RIGHT ORIGIN-BINDING PROTEIN"/>
    <property type="match status" value="1"/>
</dbReference>
<dbReference type="InterPro" id="IPR050959">
    <property type="entry name" value="MarA-like"/>
</dbReference>
<evidence type="ECO:0000256" key="1">
    <source>
        <dbReference type="ARBA" id="ARBA00023015"/>
    </source>
</evidence>
<dbReference type="InterPro" id="IPR009057">
    <property type="entry name" value="Homeodomain-like_sf"/>
</dbReference>
<keyword evidence="6" id="KW-1185">Reference proteome</keyword>
<dbReference type="SMART" id="SM00342">
    <property type="entry name" value="HTH_ARAC"/>
    <property type="match status" value="1"/>
</dbReference>
<evidence type="ECO:0000259" key="4">
    <source>
        <dbReference type="PROSITE" id="PS01124"/>
    </source>
</evidence>
<evidence type="ECO:0000256" key="2">
    <source>
        <dbReference type="ARBA" id="ARBA00023125"/>
    </source>
</evidence>
<comment type="caution">
    <text evidence="5">The sequence shown here is derived from an EMBL/GenBank/DDBJ whole genome shotgun (WGS) entry which is preliminary data.</text>
</comment>
<protein>
    <submittedName>
        <fullName evidence="5">AraC family transcriptional regulator</fullName>
    </submittedName>
</protein>
<keyword evidence="3" id="KW-0804">Transcription</keyword>
<evidence type="ECO:0000313" key="5">
    <source>
        <dbReference type="EMBL" id="MDP8591286.1"/>
    </source>
</evidence>
<keyword evidence="2" id="KW-0238">DNA-binding</keyword>
<name>A0AAJ1SU57_9ENTE</name>
<dbReference type="EMBL" id="JAVBZS010000138">
    <property type="protein sequence ID" value="MDP8591286.1"/>
    <property type="molecule type" value="Genomic_DNA"/>
</dbReference>
<dbReference type="GO" id="GO:0003700">
    <property type="term" value="F:DNA-binding transcription factor activity"/>
    <property type="evidence" value="ECO:0007669"/>
    <property type="project" value="InterPro"/>
</dbReference>
<gene>
    <name evidence="5" type="ORF">RAN64_15115</name>
</gene>
<sequence length="146" mass="17047">MLKDLNQLIDYIEEHLTESLTYKKIAENTGISEYQLKRIFTFIAGMSLMDYIKNRRLALANRDLLGGEKVTETAFRYGYETVEGFSRAFRDWSGYLPSEISRYGIQKSFPRLTFFIDVRGGKSMEFRIEKKEQFYVVGVAKKVPVQ</sequence>
<dbReference type="RefSeq" id="WP_306403327.1">
    <property type="nucleotide sequence ID" value="NZ_JAVBZS010000138.1"/>
</dbReference>
<dbReference type="GO" id="GO:0043565">
    <property type="term" value="F:sequence-specific DNA binding"/>
    <property type="evidence" value="ECO:0007669"/>
    <property type="project" value="InterPro"/>
</dbReference>
<evidence type="ECO:0000313" key="6">
    <source>
        <dbReference type="Proteomes" id="UP001238215"/>
    </source>
</evidence>
<dbReference type="InterPro" id="IPR018060">
    <property type="entry name" value="HTH_AraC"/>
</dbReference>
<dbReference type="PROSITE" id="PS01124">
    <property type="entry name" value="HTH_ARAC_FAMILY_2"/>
    <property type="match status" value="1"/>
</dbReference>
<reference evidence="5 6" key="1">
    <citation type="submission" date="2023-08" db="EMBL/GenBank/DDBJ databases">
        <title>Whole genome sequencing of Enterococcus.</title>
        <authorList>
            <person name="Kaptchouang Tchatchouang C.D."/>
            <person name="Ateba C.N."/>
        </authorList>
    </citation>
    <scope>NUCLEOTIDE SEQUENCE [LARGE SCALE GENOMIC DNA]</scope>
    <source>
        <strain evidence="5 6">ENT3_CNKT_NWU</strain>
    </source>
</reference>
<keyword evidence="1" id="KW-0805">Transcription regulation</keyword>
<feature type="domain" description="HTH araC/xylS-type" evidence="4">
    <location>
        <begin position="6"/>
        <end position="103"/>
    </location>
</feature>
<dbReference type="Gene3D" id="1.10.10.60">
    <property type="entry name" value="Homeodomain-like"/>
    <property type="match status" value="2"/>
</dbReference>
<dbReference type="SUPFAM" id="SSF46689">
    <property type="entry name" value="Homeodomain-like"/>
    <property type="match status" value="2"/>
</dbReference>
<dbReference type="Pfam" id="PF12833">
    <property type="entry name" value="HTH_18"/>
    <property type="match status" value="1"/>
</dbReference>
<dbReference type="AlphaFoldDB" id="A0AAJ1SU57"/>
<accession>A0AAJ1SU57</accession>
<dbReference type="PANTHER" id="PTHR47504:SF5">
    <property type="entry name" value="RIGHT ORIGIN-BINDING PROTEIN"/>
    <property type="match status" value="1"/>
</dbReference>
<dbReference type="Proteomes" id="UP001238215">
    <property type="component" value="Unassembled WGS sequence"/>
</dbReference>
<organism evidence="5 6">
    <name type="scientific">Enterococcus lactis</name>
    <dbReference type="NCBI Taxonomy" id="357441"/>
    <lineage>
        <taxon>Bacteria</taxon>
        <taxon>Bacillati</taxon>
        <taxon>Bacillota</taxon>
        <taxon>Bacilli</taxon>
        <taxon>Lactobacillales</taxon>
        <taxon>Enterococcaceae</taxon>
        <taxon>Enterococcus</taxon>
    </lineage>
</organism>